<dbReference type="Proteomes" id="UP001382455">
    <property type="component" value="Unassembled WGS sequence"/>
</dbReference>
<keyword evidence="3" id="KW-1185">Reference proteome</keyword>
<evidence type="ECO:0000313" key="2">
    <source>
        <dbReference type="EMBL" id="MEI4551445.1"/>
    </source>
</evidence>
<dbReference type="SUPFAM" id="SSF110857">
    <property type="entry name" value="Gamma-glutamyl cyclotransferase-like"/>
    <property type="match status" value="1"/>
</dbReference>
<dbReference type="EMBL" id="JBAWKS010000002">
    <property type="protein sequence ID" value="MEI4551445.1"/>
    <property type="molecule type" value="Genomic_DNA"/>
</dbReference>
<evidence type="ECO:0000313" key="3">
    <source>
        <dbReference type="Proteomes" id="UP001382455"/>
    </source>
</evidence>
<protein>
    <submittedName>
        <fullName evidence="2">Gamma-glutamylcyclotransferase family protein</fullName>
    </submittedName>
</protein>
<proteinExistence type="predicted"/>
<dbReference type="InterPro" id="IPR009288">
    <property type="entry name" value="AIG2-like_dom"/>
</dbReference>
<dbReference type="RefSeq" id="WP_336436422.1">
    <property type="nucleotide sequence ID" value="NZ_JBAWKS010000002.1"/>
</dbReference>
<evidence type="ECO:0000259" key="1">
    <source>
        <dbReference type="Pfam" id="PF06094"/>
    </source>
</evidence>
<comment type="caution">
    <text evidence="2">The sequence shown here is derived from an EMBL/GenBank/DDBJ whole genome shotgun (WGS) entry which is preliminary data.</text>
</comment>
<reference evidence="2 3" key="1">
    <citation type="submission" date="2023-12" db="EMBL/GenBank/DDBJ databases">
        <title>Friends and Foes: Symbiotic and Algicidal bacterial influence on Karenia brevis blooms.</title>
        <authorList>
            <person name="Fei C."/>
            <person name="Mohamed A.R."/>
            <person name="Booker A."/>
            <person name="Arshad M."/>
            <person name="Klass S."/>
            <person name="Ahn S."/>
            <person name="Gilbert P.M."/>
            <person name="Heil C.A."/>
            <person name="Martinez J.M."/>
            <person name="Amin S.A."/>
        </authorList>
    </citation>
    <scope>NUCLEOTIDE SEQUENCE [LARGE SCALE GENOMIC DNA]</scope>
    <source>
        <strain evidence="2 3">CE15</strain>
    </source>
</reference>
<dbReference type="Gene3D" id="3.10.490.10">
    <property type="entry name" value="Gamma-glutamyl cyclotransferase-like"/>
    <property type="match status" value="1"/>
</dbReference>
<dbReference type="InterPro" id="IPR013024">
    <property type="entry name" value="GGCT-like"/>
</dbReference>
<dbReference type="InterPro" id="IPR036568">
    <property type="entry name" value="GGCT-like_sf"/>
</dbReference>
<gene>
    <name evidence="2" type="ORF">WAE96_17345</name>
</gene>
<organism evidence="2 3">
    <name type="scientific">Pseudoalteromonas spongiae</name>
    <dbReference type="NCBI Taxonomy" id="298657"/>
    <lineage>
        <taxon>Bacteria</taxon>
        <taxon>Pseudomonadati</taxon>
        <taxon>Pseudomonadota</taxon>
        <taxon>Gammaproteobacteria</taxon>
        <taxon>Alteromonadales</taxon>
        <taxon>Pseudoalteromonadaceae</taxon>
        <taxon>Pseudoalteromonas</taxon>
    </lineage>
</organism>
<feature type="domain" description="Gamma-glutamylcyclotransferase AIG2-like" evidence="1">
    <location>
        <begin position="4"/>
        <end position="112"/>
    </location>
</feature>
<sequence>MERLFSYGTLQQENVQRANFGRVLEGERAVLQGYVLSEVKIEDKDVIAKSGKQYHPILVRTGNQIDEITGHCYWLSTKELMQADSYEVAEYTRIKAKTKDGQACWIYAASKEQKNA</sequence>
<dbReference type="Pfam" id="PF06094">
    <property type="entry name" value="GGACT"/>
    <property type="match status" value="1"/>
</dbReference>
<name>A0ABU8EWU0_9GAMM</name>
<accession>A0ABU8EWU0</accession>
<dbReference type="CDD" id="cd06661">
    <property type="entry name" value="GGCT_like"/>
    <property type="match status" value="1"/>
</dbReference>